<dbReference type="AlphaFoldDB" id="A3LNE1"/>
<dbReference type="KEGG" id="pic:PICST_56294"/>
<dbReference type="InterPro" id="IPR025212">
    <property type="entry name" value="CAD_CENP-Q"/>
</dbReference>
<sequence length="252" mass="28767">RKRKITFLDEFKIVDPSTLTMETSKKRVPGKLIDRLWEPLDPQTLDSIDRLLNIALTMTIERYGNTAETQKVIAKTWLNVSDSKSFRSRLEVTKVPAPSSMATNKSNEISDILSYDQLSRRKTFLETYLNAELKQLSDLQKHYQGMEVAYQSDLEYLEEFRKTTASHAKDVNKDITNIRESLGLDARNGSSDNIKLTSKTDTKSSFNPDEDDATKELLQSLHSHLQSISSNTEQLGSLNDKLELVYNILDML</sequence>
<dbReference type="eggNOG" id="ENOG502SF7T">
    <property type="taxonomic scope" value="Eukaryota"/>
</dbReference>
<dbReference type="InParanoid" id="A3LNE1"/>
<name>A3LNE1_PICST</name>
<dbReference type="GeneID" id="4836675"/>
<proteinExistence type="predicted"/>
<evidence type="ECO:0000313" key="3">
    <source>
        <dbReference type="Proteomes" id="UP000002258"/>
    </source>
</evidence>
<accession>A3LNE1</accession>
<dbReference type="OMA" id="RSITNVW"/>
<gene>
    <name evidence="2" type="ORF">PICST_56294</name>
</gene>
<dbReference type="HOGENOM" id="CLU_074843_0_0_1"/>
<dbReference type="Pfam" id="PF13094">
    <property type="entry name" value="CENP-Q"/>
    <property type="match status" value="1"/>
</dbReference>
<dbReference type="STRING" id="322104.A3LNE1"/>
<dbReference type="Proteomes" id="UP000002258">
    <property type="component" value="Chromosome 2"/>
</dbReference>
<dbReference type="RefSeq" id="XP_001382869.2">
    <property type="nucleotide sequence ID" value="XM_001382832.1"/>
</dbReference>
<evidence type="ECO:0000313" key="2">
    <source>
        <dbReference type="EMBL" id="ABN64840.2"/>
    </source>
</evidence>
<reference evidence="2 3" key="1">
    <citation type="journal article" date="2007" name="Nat. Biotechnol.">
        <title>Genome sequence of the lignocellulose-bioconverting and xylose-fermenting yeast Pichia stipitis.</title>
        <authorList>
            <person name="Jeffries T.W."/>
            <person name="Grigoriev I.V."/>
            <person name="Grimwood J."/>
            <person name="Laplaza J.M."/>
            <person name="Aerts A."/>
            <person name="Salamov A."/>
            <person name="Schmutz J."/>
            <person name="Lindquist E."/>
            <person name="Dehal P."/>
            <person name="Shapiro H."/>
            <person name="Jin Y.S."/>
            <person name="Passoth V."/>
            <person name="Richardson P.M."/>
        </authorList>
    </citation>
    <scope>NUCLEOTIDE SEQUENCE [LARGE SCALE GENOMIC DNA]</scope>
    <source>
        <strain evidence="3">ATCC 58785 / CBS 6054 / NBRC 10063 / NRRL Y-11545</strain>
    </source>
</reference>
<feature type="compositionally biased region" description="Polar residues" evidence="1">
    <location>
        <begin position="189"/>
        <end position="207"/>
    </location>
</feature>
<feature type="non-terminal residue" evidence="2">
    <location>
        <position position="1"/>
    </location>
</feature>
<evidence type="ECO:0000256" key="1">
    <source>
        <dbReference type="SAM" id="MobiDB-lite"/>
    </source>
</evidence>
<keyword evidence="3" id="KW-1185">Reference proteome</keyword>
<feature type="region of interest" description="Disordered" evidence="1">
    <location>
        <begin position="189"/>
        <end position="211"/>
    </location>
</feature>
<protein>
    <submittedName>
        <fullName evidence="2">Uncharacterized protein</fullName>
    </submittedName>
</protein>
<dbReference type="OrthoDB" id="4025332at2759"/>
<dbReference type="EMBL" id="CP000496">
    <property type="protein sequence ID" value="ABN64840.2"/>
    <property type="molecule type" value="Genomic_DNA"/>
</dbReference>
<organism evidence="2 3">
    <name type="scientific">Scheffersomyces stipitis (strain ATCC 58785 / CBS 6054 / NBRC 10063 / NRRL Y-11545)</name>
    <name type="common">Yeast</name>
    <name type="synonym">Pichia stipitis</name>
    <dbReference type="NCBI Taxonomy" id="322104"/>
    <lineage>
        <taxon>Eukaryota</taxon>
        <taxon>Fungi</taxon>
        <taxon>Dikarya</taxon>
        <taxon>Ascomycota</taxon>
        <taxon>Saccharomycotina</taxon>
        <taxon>Pichiomycetes</taxon>
        <taxon>Debaryomycetaceae</taxon>
        <taxon>Scheffersomyces</taxon>
    </lineage>
</organism>